<dbReference type="Proteomes" id="UP000217790">
    <property type="component" value="Unassembled WGS sequence"/>
</dbReference>
<evidence type="ECO:0000313" key="3">
    <source>
        <dbReference type="Proteomes" id="UP000217790"/>
    </source>
</evidence>
<dbReference type="STRING" id="47427.A0A2H3DWS4"/>
<sequence length="232" mass="24840">MSAEMVSAATHLVRERATLAEQAVRNREASWSDDPGDRTARGRVCGGGYGVIMGIARTDTGDGKLTVEERTEIGSSSSFLGFMGDGIPPRAAASHSRRNSSGSSLIPPLSNAPMESAANDQSKGIAPMLNQPSRALFNSSTTCNNNALPYHQWCRGSARTPRFIVDGSSDTRDGDVQVPDDIPTAIGAGTASCCLIFTVLWKQRLFRHSAVDLGHDQSRFCTVHLTSKMLKL</sequence>
<accession>A0A2H3DWS4</accession>
<keyword evidence="3" id="KW-1185">Reference proteome</keyword>
<dbReference type="AlphaFoldDB" id="A0A2H3DWS4"/>
<name>A0A2H3DWS4_ARMGA</name>
<proteinExistence type="predicted"/>
<dbReference type="EMBL" id="KZ293648">
    <property type="protein sequence ID" value="PBK98510.1"/>
    <property type="molecule type" value="Genomic_DNA"/>
</dbReference>
<evidence type="ECO:0000313" key="2">
    <source>
        <dbReference type="EMBL" id="PBK98510.1"/>
    </source>
</evidence>
<organism evidence="2 3">
    <name type="scientific">Armillaria gallica</name>
    <name type="common">Bulbous honey fungus</name>
    <name type="synonym">Armillaria bulbosa</name>
    <dbReference type="NCBI Taxonomy" id="47427"/>
    <lineage>
        <taxon>Eukaryota</taxon>
        <taxon>Fungi</taxon>
        <taxon>Dikarya</taxon>
        <taxon>Basidiomycota</taxon>
        <taxon>Agaricomycotina</taxon>
        <taxon>Agaricomycetes</taxon>
        <taxon>Agaricomycetidae</taxon>
        <taxon>Agaricales</taxon>
        <taxon>Marasmiineae</taxon>
        <taxon>Physalacriaceae</taxon>
        <taxon>Armillaria</taxon>
    </lineage>
</organism>
<reference evidence="3" key="1">
    <citation type="journal article" date="2017" name="Nat. Ecol. Evol.">
        <title>Genome expansion and lineage-specific genetic innovations in the forest pathogenic fungi Armillaria.</title>
        <authorList>
            <person name="Sipos G."/>
            <person name="Prasanna A.N."/>
            <person name="Walter M.C."/>
            <person name="O'Connor E."/>
            <person name="Balint B."/>
            <person name="Krizsan K."/>
            <person name="Kiss B."/>
            <person name="Hess J."/>
            <person name="Varga T."/>
            <person name="Slot J."/>
            <person name="Riley R."/>
            <person name="Boka B."/>
            <person name="Rigling D."/>
            <person name="Barry K."/>
            <person name="Lee J."/>
            <person name="Mihaltcheva S."/>
            <person name="LaButti K."/>
            <person name="Lipzen A."/>
            <person name="Waldron R."/>
            <person name="Moloney N.M."/>
            <person name="Sperisen C."/>
            <person name="Kredics L."/>
            <person name="Vagvoelgyi C."/>
            <person name="Patrignani A."/>
            <person name="Fitzpatrick D."/>
            <person name="Nagy I."/>
            <person name="Doyle S."/>
            <person name="Anderson J.B."/>
            <person name="Grigoriev I.V."/>
            <person name="Gueldener U."/>
            <person name="Muensterkoetter M."/>
            <person name="Nagy L.G."/>
        </authorList>
    </citation>
    <scope>NUCLEOTIDE SEQUENCE [LARGE SCALE GENOMIC DNA]</scope>
    <source>
        <strain evidence="3">Ar21-2</strain>
    </source>
</reference>
<protein>
    <submittedName>
        <fullName evidence="2">Uncharacterized protein</fullName>
    </submittedName>
</protein>
<dbReference type="InParanoid" id="A0A2H3DWS4"/>
<feature type="compositionally biased region" description="Low complexity" evidence="1">
    <location>
        <begin position="90"/>
        <end position="104"/>
    </location>
</feature>
<gene>
    <name evidence="2" type="ORF">ARMGADRAFT_1075352</name>
</gene>
<feature type="region of interest" description="Disordered" evidence="1">
    <location>
        <begin position="78"/>
        <end position="120"/>
    </location>
</feature>
<evidence type="ECO:0000256" key="1">
    <source>
        <dbReference type="SAM" id="MobiDB-lite"/>
    </source>
</evidence>
<dbReference type="OrthoDB" id="3247158at2759"/>